<evidence type="ECO:0000259" key="2">
    <source>
        <dbReference type="Pfam" id="PF13556"/>
    </source>
</evidence>
<dbReference type="PANTHER" id="PTHR33744:SF1">
    <property type="entry name" value="DNA-BINDING TRANSCRIPTIONAL ACTIVATOR ADER"/>
    <property type="match status" value="1"/>
</dbReference>
<sequence>MLDGGVAIVHSGAMASTAYSREGGSPLDPFVAWVDAYGHVMFARLAEELWAQVPELQTVGSTGIGELRSSIVSHLPGLRAALLGSGAPARLPEPARAFAASMAGQEVPLSAILRAYELGHAAIWNGFTEYLRKKEPAVTRRAEALEAGSIRMFDYMQAMTGRTIAEYNRVRDQVLRDVNSQRSQMVRAALAGATDGRELGELLGYAVDSTHIGYVAWCEGPDRGPELAEAARRALAGAAAQHIAVNADGTTVHGWFSPVDRAVYADLATVQLPRGIGLALGTPRDGIRGFRHTHEEAVLSALISAPPLPQPVRFPDVAVAVLTSQHSELCDRFVDDQLGPLLHHDDRQRLMSTLHEYFATLGSPRRCARRLGVHPNTVSQRLQRIEAVLGRVVDPADLRLRVALELTRWRAVTAVSSGRVGSGPVPRDAN</sequence>
<dbReference type="Pfam" id="PF17853">
    <property type="entry name" value="GGDEF_2"/>
    <property type="match status" value="1"/>
</dbReference>
<dbReference type="PANTHER" id="PTHR33744">
    <property type="entry name" value="CARBOHYDRATE DIACID REGULATOR"/>
    <property type="match status" value="1"/>
</dbReference>
<keyword evidence="6" id="KW-1185">Reference proteome</keyword>
<dbReference type="InterPro" id="IPR051448">
    <property type="entry name" value="CdaR-like_regulators"/>
</dbReference>
<organism evidence="5 6">
    <name type="scientific">Aeromicrobium phragmitis</name>
    <dbReference type="NCBI Taxonomy" id="2478914"/>
    <lineage>
        <taxon>Bacteria</taxon>
        <taxon>Bacillati</taxon>
        <taxon>Actinomycetota</taxon>
        <taxon>Actinomycetes</taxon>
        <taxon>Propionibacteriales</taxon>
        <taxon>Nocardioidaceae</taxon>
        <taxon>Aeromicrobium</taxon>
    </lineage>
</organism>
<evidence type="ECO:0000259" key="3">
    <source>
        <dbReference type="Pfam" id="PF14361"/>
    </source>
</evidence>
<dbReference type="InterPro" id="IPR041522">
    <property type="entry name" value="CdaR_GGDEF"/>
</dbReference>
<feature type="domain" description="RsbT co-antagonist protein RsbRD N-terminal" evidence="3">
    <location>
        <begin position="43"/>
        <end position="182"/>
    </location>
</feature>
<dbReference type="Gene3D" id="1.10.10.2840">
    <property type="entry name" value="PucR C-terminal helix-turn-helix domain"/>
    <property type="match status" value="1"/>
</dbReference>
<feature type="domain" description="CdaR GGDEF-like" evidence="4">
    <location>
        <begin position="197"/>
        <end position="298"/>
    </location>
</feature>
<name>A0A3L8PLC1_9ACTN</name>
<evidence type="ECO:0000256" key="1">
    <source>
        <dbReference type="ARBA" id="ARBA00006754"/>
    </source>
</evidence>
<evidence type="ECO:0000313" key="6">
    <source>
        <dbReference type="Proteomes" id="UP000282515"/>
    </source>
</evidence>
<dbReference type="InterPro" id="IPR025751">
    <property type="entry name" value="RsbRD_N_dom"/>
</dbReference>
<gene>
    <name evidence="5" type="ORF">D9V41_10925</name>
</gene>
<dbReference type="InterPro" id="IPR042070">
    <property type="entry name" value="PucR_C-HTH_sf"/>
</dbReference>
<comment type="caution">
    <text evidence="5">The sequence shown here is derived from an EMBL/GenBank/DDBJ whole genome shotgun (WGS) entry which is preliminary data.</text>
</comment>
<dbReference type="InterPro" id="IPR025736">
    <property type="entry name" value="PucR_C-HTH_dom"/>
</dbReference>
<accession>A0A3L8PLC1</accession>
<proteinExistence type="inferred from homology"/>
<evidence type="ECO:0000313" key="5">
    <source>
        <dbReference type="EMBL" id="RLV55589.1"/>
    </source>
</evidence>
<dbReference type="Pfam" id="PF13556">
    <property type="entry name" value="HTH_30"/>
    <property type="match status" value="1"/>
</dbReference>
<protein>
    <submittedName>
        <fullName evidence="5">PucR family transcriptional regulator</fullName>
    </submittedName>
</protein>
<feature type="domain" description="PucR C-terminal helix-turn-helix" evidence="2">
    <location>
        <begin position="350"/>
        <end position="406"/>
    </location>
</feature>
<comment type="similarity">
    <text evidence="1">Belongs to the CdaR family.</text>
</comment>
<dbReference type="Pfam" id="PF14361">
    <property type="entry name" value="RsbRD_N"/>
    <property type="match status" value="1"/>
</dbReference>
<reference evidence="5 6" key="1">
    <citation type="submission" date="2018-10" db="EMBL/GenBank/DDBJ databases">
        <title>Aeromicrobium sp. 9W16Y-2 whole genome shotgun sequence.</title>
        <authorList>
            <person name="Li F."/>
        </authorList>
    </citation>
    <scope>NUCLEOTIDE SEQUENCE [LARGE SCALE GENOMIC DNA]</scope>
    <source>
        <strain evidence="5 6">9W16Y-2</strain>
    </source>
</reference>
<evidence type="ECO:0000259" key="4">
    <source>
        <dbReference type="Pfam" id="PF17853"/>
    </source>
</evidence>
<dbReference type="EMBL" id="RDBF01000007">
    <property type="protein sequence ID" value="RLV55589.1"/>
    <property type="molecule type" value="Genomic_DNA"/>
</dbReference>
<dbReference type="Proteomes" id="UP000282515">
    <property type="component" value="Unassembled WGS sequence"/>
</dbReference>
<dbReference type="AlphaFoldDB" id="A0A3L8PLC1"/>